<evidence type="ECO:0000313" key="1">
    <source>
        <dbReference type="EMBL" id="NUT86995.1"/>
    </source>
</evidence>
<dbReference type="Proteomes" id="UP000536720">
    <property type="component" value="Unassembled WGS sequence"/>
</dbReference>
<comment type="caution">
    <text evidence="1">The sequence shown here is derived from an EMBL/GenBank/DDBJ whole genome shotgun (WGS) entry which is preliminary data.</text>
</comment>
<dbReference type="RefSeq" id="WP_175362466.1">
    <property type="nucleotide sequence ID" value="NZ_JABFMR010000007.1"/>
</dbReference>
<organism evidence="1 2">
    <name type="scientific">Pseudomonas corrugata</name>
    <dbReference type="NCBI Taxonomy" id="47879"/>
    <lineage>
        <taxon>Bacteria</taxon>
        <taxon>Pseudomonadati</taxon>
        <taxon>Pseudomonadota</taxon>
        <taxon>Gammaproteobacteria</taxon>
        <taxon>Pseudomonadales</taxon>
        <taxon>Pseudomonadaceae</taxon>
        <taxon>Pseudomonas</taxon>
    </lineage>
</organism>
<dbReference type="AlphaFoldDB" id="A0A7Y6DGJ3"/>
<name>A0A7Y6DGJ3_9PSED</name>
<protein>
    <submittedName>
        <fullName evidence="1">Uncharacterized protein</fullName>
    </submittedName>
</protein>
<sequence length="588" mass="64720">MTSPVADGDGGINLAVVEDHTEGAFCIIDPWSPMQEGDIIDVYLDSNNVWHHELLADQNERLFFFVDRQWFVPGWIEQCYYVLLRKNETTPDDPSAPLRLLVKLDRPGGRDKEPHLPGHSELKRVQLPPEVITQGVDAEWAAKGVPMTIQPYPNIAVRDVIQVKWGSVFLDPLSLSPEQAAGTQPIEIIADQAAILAGGDSNALLVQYVVHDEVWNYSEKWSISTTVRVDAGAWRLEAPIIEEAIDGIIDLKTLNQQDVTVQILVRTEDFKIGDTVTMTWIGTPQVGKPLIHTQAQQITKTPTILALKVPYAEARAIAMGSAEASYVLTKENGDPPLSSRRAFANVVGDLYAHPAPVLHEQLGDTLEPDTLMANVDISYPGIADGDFIELIWEGTRSDGTPYVYPQTHSVSRSEAEDKAVTLYVSDEHISVLANGRLDLWYQVSNDQVGVYGQSESEHLLVKVQALMATLPSPTVEGVENGILDPSKIFDKVRVLVDYTGTVKGDILTYYWTGSNPSASTSGWIPITTVSAGKPVTFRVDAEFVTGHIGQSVKVRYALKHATGAYSYSNTLDFFIDTCGKEVEQNKKA</sequence>
<reference evidence="1 2" key="1">
    <citation type="journal article" date="2020" name="Front. Plant Sci.">
        <title>Isolation of Rhizosphere Bacteria That Improve Quality and Water Stress Tolerance in Greenhouse Ornamentals.</title>
        <authorList>
            <person name="Nordstedt N.P."/>
            <person name="Jones M.L."/>
        </authorList>
    </citation>
    <scope>NUCLEOTIDE SEQUENCE [LARGE SCALE GENOMIC DNA]</scope>
    <source>
        <strain evidence="1 2">C7D2</strain>
    </source>
</reference>
<proteinExistence type="predicted"/>
<accession>A0A7Y6DGJ3</accession>
<evidence type="ECO:0000313" key="2">
    <source>
        <dbReference type="Proteomes" id="UP000536720"/>
    </source>
</evidence>
<dbReference type="EMBL" id="JABFMR010000007">
    <property type="protein sequence ID" value="NUT86995.1"/>
    <property type="molecule type" value="Genomic_DNA"/>
</dbReference>
<gene>
    <name evidence="1" type="ORF">HNO91_11190</name>
</gene>